<comment type="function">
    <text evidence="3">Required for maturation of urease via the functional incorporation of the urease nickel metallocenter.</text>
</comment>
<protein>
    <recommendedName>
        <fullName evidence="3">Urease accessory protein UreF</fullName>
    </recommendedName>
</protein>
<dbReference type="OrthoDB" id="9798772at2"/>
<gene>
    <name evidence="3" type="primary">ureF</name>
    <name evidence="4" type="ORF">FE782_02880</name>
</gene>
<dbReference type="InterPro" id="IPR038277">
    <property type="entry name" value="UreF_sf"/>
</dbReference>
<dbReference type="RefSeq" id="WP_138192292.1">
    <property type="nucleotide sequence ID" value="NZ_VCIW01000001.1"/>
</dbReference>
<evidence type="ECO:0000256" key="2">
    <source>
        <dbReference type="ARBA" id="ARBA00023186"/>
    </source>
</evidence>
<keyword evidence="3" id="KW-0963">Cytoplasm</keyword>
<dbReference type="AlphaFoldDB" id="A0A5R9GKY6"/>
<accession>A0A5R9GKY6</accession>
<sequence>MSRWAFAQLLDSALPIGAFSHSFGLETAVQEGVVATRADVGDYIAAMLRQSWAPMDLAAVKAVYRWGAAAGEWERVWALDERQHASRLAFESRDGALKMGRRLLRLAAAMHPALEWAPLERAVREEACPGAHPTVHGYVAYRLGVSEDEAAEGYLYACATLATNTALRLMSIGQTEAQSLLASLLPVVGEAWAAVRDDDPEAYYSAMPAMDGYMMRHEGLYSRLFMS</sequence>
<keyword evidence="5" id="KW-1185">Reference proteome</keyword>
<dbReference type="HAMAP" id="MF_01385">
    <property type="entry name" value="UreF"/>
    <property type="match status" value="1"/>
</dbReference>
<evidence type="ECO:0000256" key="3">
    <source>
        <dbReference type="HAMAP-Rule" id="MF_01385"/>
    </source>
</evidence>
<evidence type="ECO:0000256" key="1">
    <source>
        <dbReference type="ARBA" id="ARBA00022988"/>
    </source>
</evidence>
<dbReference type="Pfam" id="PF01730">
    <property type="entry name" value="UreF"/>
    <property type="match status" value="1"/>
</dbReference>
<comment type="subcellular location">
    <subcellularLocation>
        <location evidence="3">Cytoplasm</location>
    </subcellularLocation>
</comment>
<reference evidence="4 5" key="1">
    <citation type="submission" date="2019-05" db="EMBL/GenBank/DDBJ databases">
        <authorList>
            <person name="Narsing Rao M.P."/>
            <person name="Li W.J."/>
        </authorList>
    </citation>
    <scope>NUCLEOTIDE SEQUENCE [LARGE SCALE GENOMIC DNA]</scope>
    <source>
        <strain evidence="4 5">SYSU_K30003</strain>
    </source>
</reference>
<name>A0A5R9GKY6_9BACL</name>
<dbReference type="Gene3D" id="1.10.4190.10">
    <property type="entry name" value="Urease accessory protein UreF"/>
    <property type="match status" value="1"/>
</dbReference>
<organism evidence="4 5">
    <name type="scientific">Paenibacillus antri</name>
    <dbReference type="NCBI Taxonomy" id="2582848"/>
    <lineage>
        <taxon>Bacteria</taxon>
        <taxon>Bacillati</taxon>
        <taxon>Bacillota</taxon>
        <taxon>Bacilli</taxon>
        <taxon>Bacillales</taxon>
        <taxon>Paenibacillaceae</taxon>
        <taxon>Paenibacillus</taxon>
    </lineage>
</organism>
<keyword evidence="1 3" id="KW-0996">Nickel insertion</keyword>
<proteinExistence type="inferred from homology"/>
<keyword evidence="2 3" id="KW-0143">Chaperone</keyword>
<comment type="similarity">
    <text evidence="3">Belongs to the UreF family.</text>
</comment>
<evidence type="ECO:0000313" key="4">
    <source>
        <dbReference type="EMBL" id="TLS54304.1"/>
    </source>
</evidence>
<evidence type="ECO:0000313" key="5">
    <source>
        <dbReference type="Proteomes" id="UP000309676"/>
    </source>
</evidence>
<dbReference type="PIRSF" id="PIRSF009467">
    <property type="entry name" value="Ureas_acces_UreF"/>
    <property type="match status" value="1"/>
</dbReference>
<comment type="caution">
    <text evidence="4">The sequence shown here is derived from an EMBL/GenBank/DDBJ whole genome shotgun (WGS) entry which is preliminary data.</text>
</comment>
<dbReference type="EMBL" id="VCIW01000001">
    <property type="protein sequence ID" value="TLS54304.1"/>
    <property type="molecule type" value="Genomic_DNA"/>
</dbReference>
<dbReference type="PANTHER" id="PTHR33620">
    <property type="entry name" value="UREASE ACCESSORY PROTEIN F"/>
    <property type="match status" value="1"/>
</dbReference>
<dbReference type="GO" id="GO:0016151">
    <property type="term" value="F:nickel cation binding"/>
    <property type="evidence" value="ECO:0007669"/>
    <property type="project" value="UniProtKB-UniRule"/>
</dbReference>
<dbReference type="PANTHER" id="PTHR33620:SF1">
    <property type="entry name" value="UREASE ACCESSORY PROTEIN F"/>
    <property type="match status" value="1"/>
</dbReference>
<dbReference type="GO" id="GO:0005737">
    <property type="term" value="C:cytoplasm"/>
    <property type="evidence" value="ECO:0007669"/>
    <property type="project" value="UniProtKB-SubCell"/>
</dbReference>
<dbReference type="Proteomes" id="UP000309676">
    <property type="component" value="Unassembled WGS sequence"/>
</dbReference>
<comment type="subunit">
    <text evidence="3">UreD, UreF and UreG form a complex that acts as a GTP-hydrolysis-dependent molecular chaperone, activating the urease apoprotein by helping to assemble the nickel containing metallocenter of UreC. The UreE protein probably delivers the nickel.</text>
</comment>
<dbReference type="InterPro" id="IPR002639">
    <property type="entry name" value="UreF"/>
</dbReference>